<evidence type="ECO:0000313" key="3">
    <source>
        <dbReference type="Proteomes" id="UP000095042"/>
    </source>
</evidence>
<accession>A0A1E3WBK7</accession>
<name>A0A1E3WBK7_9HYPH</name>
<feature type="domain" description="PhnB-like" evidence="1">
    <location>
        <begin position="6"/>
        <end position="124"/>
    </location>
</feature>
<dbReference type="InterPro" id="IPR029068">
    <property type="entry name" value="Glyas_Bleomycin-R_OHBP_Dase"/>
</dbReference>
<dbReference type="Gene3D" id="3.10.180.10">
    <property type="entry name" value="2,3-Dihydroxybiphenyl 1,2-Dioxygenase, domain 1"/>
    <property type="match status" value="1"/>
</dbReference>
<dbReference type="CDD" id="cd06588">
    <property type="entry name" value="PhnB_like"/>
    <property type="match status" value="1"/>
</dbReference>
<dbReference type="SUPFAM" id="SSF54593">
    <property type="entry name" value="Glyoxalase/Bleomycin resistance protein/Dihydroxybiphenyl dioxygenase"/>
    <property type="match status" value="1"/>
</dbReference>
<dbReference type="OrthoDB" id="9806473at2"/>
<dbReference type="PANTHER" id="PTHR33990:SF2">
    <property type="entry name" value="PHNB-LIKE DOMAIN-CONTAINING PROTEIN"/>
    <property type="match status" value="1"/>
</dbReference>
<dbReference type="InterPro" id="IPR028973">
    <property type="entry name" value="PhnB-like"/>
</dbReference>
<dbReference type="PIRSF" id="PIRSF021700">
    <property type="entry name" value="3_dmu_93_MTrfase"/>
    <property type="match status" value="1"/>
</dbReference>
<protein>
    <recommendedName>
        <fullName evidence="1">PhnB-like domain-containing protein</fullName>
    </recommendedName>
</protein>
<proteinExistence type="predicted"/>
<dbReference type="AlphaFoldDB" id="A0A1E3WBK7"/>
<dbReference type="EMBL" id="LPWD01000149">
    <property type="protein sequence ID" value="ODS03198.1"/>
    <property type="molecule type" value="Genomic_DNA"/>
</dbReference>
<dbReference type="Proteomes" id="UP000095042">
    <property type="component" value="Unassembled WGS sequence"/>
</dbReference>
<dbReference type="InterPro" id="IPR009725">
    <property type="entry name" value="3_dmu_93_MTrfase"/>
</dbReference>
<evidence type="ECO:0000313" key="2">
    <source>
        <dbReference type="EMBL" id="ODS03198.1"/>
    </source>
</evidence>
<keyword evidence="3" id="KW-1185">Reference proteome</keyword>
<evidence type="ECO:0000259" key="1">
    <source>
        <dbReference type="Pfam" id="PF06983"/>
    </source>
</evidence>
<reference evidence="2 3" key="1">
    <citation type="journal article" date="2016" name="Environ. Microbiol.">
        <title>New Methyloceanibacter diversity from North Sea sediments includes methanotroph containing solely the soluble methane monooxygenase.</title>
        <authorList>
            <person name="Vekeman B."/>
            <person name="Kerckhof F.M."/>
            <person name="Cremers G."/>
            <person name="de Vos P."/>
            <person name="Vandamme P."/>
            <person name="Boon N."/>
            <person name="Op den Camp H.J."/>
            <person name="Heylen K."/>
        </authorList>
    </citation>
    <scope>NUCLEOTIDE SEQUENCE [LARGE SCALE GENOMIC DNA]</scope>
    <source>
        <strain evidence="2 3">R-67177</strain>
    </source>
</reference>
<dbReference type="RefSeq" id="WP_069623599.1">
    <property type="nucleotide sequence ID" value="NZ_LPWD01000149.1"/>
</dbReference>
<comment type="caution">
    <text evidence="2">The sequence shown here is derived from an EMBL/GenBank/DDBJ whole genome shotgun (WGS) entry which is preliminary data.</text>
</comment>
<organism evidence="2 3">
    <name type="scientific">Methyloceanibacter marginalis</name>
    <dbReference type="NCBI Taxonomy" id="1774971"/>
    <lineage>
        <taxon>Bacteria</taxon>
        <taxon>Pseudomonadati</taxon>
        <taxon>Pseudomonadota</taxon>
        <taxon>Alphaproteobacteria</taxon>
        <taxon>Hyphomicrobiales</taxon>
        <taxon>Hyphomicrobiaceae</taxon>
        <taxon>Methyloceanibacter</taxon>
    </lineage>
</organism>
<dbReference type="Pfam" id="PF06983">
    <property type="entry name" value="3-dmu-9_3-mt"/>
    <property type="match status" value="1"/>
</dbReference>
<sequence length="170" mass="19149">MSLATQKIVPCLWFDDQGEDAANLYVSIFPNSRIGEISRYGKEGFEIHGREAGTVMTVEFFLDGQRFVALNGGPLFTFSEAISFQILCDDQEEIDHYWEKLTDGGEEGPCGWLKDRFGLSWQVVPRVLPEMLTSKDHAASQRVTKAFLQMKKFDIEALKRAYDGEVAGAK</sequence>
<dbReference type="PANTHER" id="PTHR33990">
    <property type="entry name" value="PROTEIN YJDN-RELATED"/>
    <property type="match status" value="1"/>
</dbReference>
<gene>
    <name evidence="2" type="ORF">AUC71_10915</name>
</gene>